<gene>
    <name evidence="2" type="ORF">ACFP3U_36510</name>
</gene>
<feature type="region of interest" description="Disordered" evidence="1">
    <location>
        <begin position="65"/>
        <end position="97"/>
    </location>
</feature>
<evidence type="ECO:0000313" key="2">
    <source>
        <dbReference type="EMBL" id="MFC5668449.1"/>
    </source>
</evidence>
<dbReference type="RefSeq" id="WP_380230084.1">
    <property type="nucleotide sequence ID" value="NZ_JBHSOF010000105.1"/>
</dbReference>
<organism evidence="2 3">
    <name type="scientific">Kitasatospora misakiensis</name>
    <dbReference type="NCBI Taxonomy" id="67330"/>
    <lineage>
        <taxon>Bacteria</taxon>
        <taxon>Bacillati</taxon>
        <taxon>Actinomycetota</taxon>
        <taxon>Actinomycetes</taxon>
        <taxon>Kitasatosporales</taxon>
        <taxon>Streptomycetaceae</taxon>
        <taxon>Kitasatospora</taxon>
    </lineage>
</organism>
<reference evidence="3" key="1">
    <citation type="journal article" date="2019" name="Int. J. Syst. Evol. Microbiol.">
        <title>The Global Catalogue of Microorganisms (GCM) 10K type strain sequencing project: providing services to taxonomists for standard genome sequencing and annotation.</title>
        <authorList>
            <consortium name="The Broad Institute Genomics Platform"/>
            <consortium name="The Broad Institute Genome Sequencing Center for Infectious Disease"/>
            <person name="Wu L."/>
            <person name="Ma J."/>
        </authorList>
    </citation>
    <scope>NUCLEOTIDE SEQUENCE [LARGE SCALE GENOMIC DNA]</scope>
    <source>
        <strain evidence="3">CGMCC 4.1437</strain>
    </source>
</reference>
<name>A0ABW0XH57_9ACTN</name>
<sequence length="136" mass="14581">MRAEGIAKNAMPAKGAAGRFVLRGAGKTRLVFDAAGKAIGTLGLKTWTDENVTVRGLKVKGLKKVTPAEPPATGRNKRAAVSKSGQAHPLFRKAERSRSLTTYEAAMRAPVPPRIEAELRRRLQDGSLPRLSIPGE</sequence>
<evidence type="ECO:0000256" key="1">
    <source>
        <dbReference type="SAM" id="MobiDB-lite"/>
    </source>
</evidence>
<proteinExistence type="predicted"/>
<keyword evidence="3" id="KW-1185">Reference proteome</keyword>
<evidence type="ECO:0000313" key="3">
    <source>
        <dbReference type="Proteomes" id="UP001595975"/>
    </source>
</evidence>
<dbReference type="EMBL" id="JBHSOF010000105">
    <property type="protein sequence ID" value="MFC5668449.1"/>
    <property type="molecule type" value="Genomic_DNA"/>
</dbReference>
<protein>
    <submittedName>
        <fullName evidence="2">Uncharacterized protein</fullName>
    </submittedName>
</protein>
<comment type="caution">
    <text evidence="2">The sequence shown here is derived from an EMBL/GenBank/DDBJ whole genome shotgun (WGS) entry which is preliminary data.</text>
</comment>
<accession>A0ABW0XH57</accession>
<dbReference type="Proteomes" id="UP001595975">
    <property type="component" value="Unassembled WGS sequence"/>
</dbReference>